<dbReference type="PANTHER" id="PTHR35872:SF2">
    <property type="entry name" value="INTEGRAL MEMBRANE PROTEIN (AFU_ORTHOLOGUE AFUA_5G07110)"/>
    <property type="match status" value="1"/>
</dbReference>
<feature type="transmembrane region" description="Helical" evidence="2">
    <location>
        <begin position="248"/>
        <end position="272"/>
    </location>
</feature>
<gene>
    <name evidence="3" type="ORF">NLI96_g2885</name>
</gene>
<evidence type="ECO:0000313" key="3">
    <source>
        <dbReference type="EMBL" id="KAJ3488375.1"/>
    </source>
</evidence>
<feature type="transmembrane region" description="Helical" evidence="2">
    <location>
        <begin position="390"/>
        <end position="413"/>
    </location>
</feature>
<dbReference type="PANTHER" id="PTHR35872">
    <property type="entry name" value="INTEGRAL MEMBRANE PROTEIN (AFU_ORTHOLOGUE AFUA_5G07110)"/>
    <property type="match status" value="1"/>
</dbReference>
<dbReference type="EMBL" id="JANAWD010000068">
    <property type="protein sequence ID" value="KAJ3488375.1"/>
    <property type="molecule type" value="Genomic_DNA"/>
</dbReference>
<evidence type="ECO:0000256" key="2">
    <source>
        <dbReference type="SAM" id="Phobius"/>
    </source>
</evidence>
<feature type="compositionally biased region" description="Low complexity" evidence="1">
    <location>
        <begin position="460"/>
        <end position="479"/>
    </location>
</feature>
<keyword evidence="2" id="KW-0472">Membrane</keyword>
<organism evidence="3 4">
    <name type="scientific">Meripilus lineatus</name>
    <dbReference type="NCBI Taxonomy" id="2056292"/>
    <lineage>
        <taxon>Eukaryota</taxon>
        <taxon>Fungi</taxon>
        <taxon>Dikarya</taxon>
        <taxon>Basidiomycota</taxon>
        <taxon>Agaricomycotina</taxon>
        <taxon>Agaricomycetes</taxon>
        <taxon>Polyporales</taxon>
        <taxon>Meripilaceae</taxon>
        <taxon>Meripilus</taxon>
    </lineage>
</organism>
<evidence type="ECO:0000256" key="1">
    <source>
        <dbReference type="SAM" id="MobiDB-lite"/>
    </source>
</evidence>
<keyword evidence="2" id="KW-1133">Transmembrane helix</keyword>
<dbReference type="AlphaFoldDB" id="A0AAD5YLG3"/>
<dbReference type="Proteomes" id="UP001212997">
    <property type="component" value="Unassembled WGS sequence"/>
</dbReference>
<feature type="compositionally biased region" description="Low complexity" evidence="1">
    <location>
        <begin position="13"/>
        <end position="33"/>
    </location>
</feature>
<evidence type="ECO:0000313" key="4">
    <source>
        <dbReference type="Proteomes" id="UP001212997"/>
    </source>
</evidence>
<protein>
    <submittedName>
        <fullName evidence="3">Uncharacterized protein</fullName>
    </submittedName>
</protein>
<feature type="region of interest" description="Disordered" evidence="1">
    <location>
        <begin position="439"/>
        <end position="501"/>
    </location>
</feature>
<keyword evidence="2" id="KW-0812">Transmembrane</keyword>
<accession>A0AAD5YLG3</accession>
<reference evidence="3" key="1">
    <citation type="submission" date="2022-07" db="EMBL/GenBank/DDBJ databases">
        <title>Genome Sequence of Physisporinus lineatus.</title>
        <authorList>
            <person name="Buettner E."/>
        </authorList>
    </citation>
    <scope>NUCLEOTIDE SEQUENCE</scope>
    <source>
        <strain evidence="3">VT162</strain>
    </source>
</reference>
<feature type="region of interest" description="Disordered" evidence="1">
    <location>
        <begin position="1"/>
        <end position="68"/>
    </location>
</feature>
<comment type="caution">
    <text evidence="3">The sequence shown here is derived from an EMBL/GenBank/DDBJ whole genome shotgun (WGS) entry which is preliminary data.</text>
</comment>
<name>A0AAD5YLG3_9APHY</name>
<proteinExistence type="predicted"/>
<keyword evidence="4" id="KW-1185">Reference proteome</keyword>
<sequence length="520" mass="58539">MPSIRVKRGYSTLQESPLLPAAEAPQADQPAQDAELRPSHNRRRSQTVTEGAITPGTRTLPRQPSRILNHIMSSTKIARPEARSLRHRASSVLSGVRRSFSRTSRDRSDMVSIEGRQEDILVPADPGHEPGRLGSALSIRPEDARDPFEEHHHDDIVEHLDVIDPQVATVSTLTNAANAIVIPPLSFYSRKPIVVLDAPPRSTKTDTEATGDQLPEDNLDRHVEDVLTRRDRFRRVMRGVWSFMKTPMGIIVTIYGFLIGLFSATSIGLIPFRVLDTYRISKIWMYKRRTRKLRAKAKLPELYDVDDLPDPMYDVNYVHVLTEEEQADLHYQQYKFMQSQTWYRPHGTQTHRAFPIGTALWICLLNDLNSIFQCLLSGCMWGLNRFERPAWTTATTLPAAFVCGILAGFYIYWGGRKTKRHEQVEQRLRAALAMEAPVDPPNSLAASTVQVDETQNRSRSLPLITTTSASTPALSASQTQDKDYAETTVSTDRESLASIPIADSMTVPPLEVLENPNEKI</sequence>
<feature type="compositionally biased region" description="Polar residues" evidence="1">
    <location>
        <begin position="444"/>
        <end position="459"/>
    </location>
</feature>
<feature type="compositionally biased region" description="Basic and acidic residues" evidence="1">
    <location>
        <begin position="480"/>
        <end position="495"/>
    </location>
</feature>